<comment type="caution">
    <text evidence="2">The sequence shown here is derived from an EMBL/GenBank/DDBJ whole genome shotgun (WGS) entry which is preliminary data.</text>
</comment>
<sequence>MAITVTPPQQKCGIPFGKVSSFLLPNNCCNSQSLPMSAMRGITVIIRNATAICGQSAWARCGRLRNGCKRSCILVTRSMIRHRKKNTTGRMKAFISWFRSISERGDKMHIRILQAIILAATLLTAPLAPAVTTCQRPAAAPASREQATALAAWSATIAQHSAPAAAVIEARIRRAETYRTLGRYADAEADLMQALTTSNARLHATATTALGLLYAQQRQFARAETQLRDALNQARELADPTLIATAANSLGNVLLEQQHKPAASAVYREALAQARAANDPGLIASISLNLARVASNSAQAQRELQTAHAATQQITVAAERAELLLALAARARESGSGLARDSLLEAEQIAAGAGLARLHAQALAQLSSLAAASGQSGEAQHLLAQALRFAPLEAYDLRYQWEWQLGQWLRDAGERPRAIAAYRRAVAHLQHIRLDIPVEYAEGRSSFRETLAPLYLGLADLLFQEAAQRSDAAQPLLREARDTVEQVKLDELRDYFRDACILPLREDIGALASRSAVFYPVIFAERVELLVSIGERFYRTTAPVSREQIQMVAEILALKLRYDKPAEAESAQLYDWLIAPIVPWLTEQRVETLVFVPDGPLRAVPLAALRASDGRYLVESYAVATVPGLKLLPPDDTAHADLTTLLAGLSRPGPVVDELPAWWVNALVQQNRGRGDKKRHSWRFSLRAAVDRRTVASGTSGEN</sequence>
<dbReference type="SUPFAM" id="SSF48452">
    <property type="entry name" value="TPR-like"/>
    <property type="match status" value="1"/>
</dbReference>
<keyword evidence="3" id="KW-1185">Reference proteome</keyword>
<gene>
    <name evidence="2" type="ORF">CXB77_16045</name>
</gene>
<dbReference type="Pfam" id="PF13181">
    <property type="entry name" value="TPR_8"/>
    <property type="match status" value="1"/>
</dbReference>
<dbReference type="AlphaFoldDB" id="A0A2S7XPE6"/>
<dbReference type="InterPro" id="IPR019734">
    <property type="entry name" value="TPR_rpt"/>
</dbReference>
<organism evidence="2 3">
    <name type="scientific">Chromatium okenii</name>
    <dbReference type="NCBI Taxonomy" id="61644"/>
    <lineage>
        <taxon>Bacteria</taxon>
        <taxon>Pseudomonadati</taxon>
        <taxon>Pseudomonadota</taxon>
        <taxon>Gammaproteobacteria</taxon>
        <taxon>Chromatiales</taxon>
        <taxon>Chromatiaceae</taxon>
        <taxon>Chromatium</taxon>
    </lineage>
</organism>
<dbReference type="Pfam" id="PF12770">
    <property type="entry name" value="CHAT"/>
    <property type="match status" value="1"/>
</dbReference>
<evidence type="ECO:0000313" key="2">
    <source>
        <dbReference type="EMBL" id="PQJ95614.1"/>
    </source>
</evidence>
<reference evidence="2 3" key="1">
    <citation type="submission" date="2018-01" db="EMBL/GenBank/DDBJ databases">
        <title>The complete genome sequence of Chromatium okenii LaCa, a purple sulfur bacterium with a turbulent life.</title>
        <authorList>
            <person name="Luedin S.M."/>
            <person name="Liechti N."/>
            <person name="Storelli N."/>
            <person name="Danza F."/>
            <person name="Wittwer M."/>
            <person name="Pothier J.F."/>
            <person name="Tonolla M.A."/>
        </authorList>
    </citation>
    <scope>NUCLEOTIDE SEQUENCE [LARGE SCALE GENOMIC DNA]</scope>
    <source>
        <strain evidence="2 3">LaCa</strain>
    </source>
</reference>
<evidence type="ECO:0000313" key="3">
    <source>
        <dbReference type="Proteomes" id="UP000239936"/>
    </source>
</evidence>
<evidence type="ECO:0000259" key="1">
    <source>
        <dbReference type="Pfam" id="PF12770"/>
    </source>
</evidence>
<dbReference type="Proteomes" id="UP000239936">
    <property type="component" value="Unassembled WGS sequence"/>
</dbReference>
<feature type="domain" description="CHAT" evidence="1">
    <location>
        <begin position="570"/>
        <end position="632"/>
    </location>
</feature>
<dbReference type="EMBL" id="PPGH01000037">
    <property type="protein sequence ID" value="PQJ95614.1"/>
    <property type="molecule type" value="Genomic_DNA"/>
</dbReference>
<dbReference type="InterPro" id="IPR011990">
    <property type="entry name" value="TPR-like_helical_dom_sf"/>
</dbReference>
<dbReference type="SMART" id="SM00028">
    <property type="entry name" value="TPR"/>
    <property type="match status" value="4"/>
</dbReference>
<name>A0A2S7XPE6_9GAMM</name>
<dbReference type="InterPro" id="IPR024983">
    <property type="entry name" value="CHAT_dom"/>
</dbReference>
<accession>A0A2S7XPE6</accession>
<dbReference type="Gene3D" id="1.25.40.10">
    <property type="entry name" value="Tetratricopeptide repeat domain"/>
    <property type="match status" value="1"/>
</dbReference>
<proteinExistence type="predicted"/>
<protein>
    <recommendedName>
        <fullName evidence="1">CHAT domain-containing protein</fullName>
    </recommendedName>
</protein>